<proteinExistence type="predicted"/>
<gene>
    <name evidence="2" type="ORF">EVEC_LOCUS3493</name>
</gene>
<dbReference type="EMBL" id="UXUI01007607">
    <property type="protein sequence ID" value="VDD88350.1"/>
    <property type="molecule type" value="Genomic_DNA"/>
</dbReference>
<evidence type="ECO:0000313" key="4">
    <source>
        <dbReference type="WBParaSite" id="EVEC_0000378501-mRNA-1"/>
    </source>
</evidence>
<name>A0A0N4V1F9_ENTVE</name>
<dbReference type="WBParaSite" id="EVEC_0000378501-mRNA-1">
    <property type="protein sequence ID" value="EVEC_0000378501-mRNA-1"/>
    <property type="gene ID" value="EVEC_0000378501"/>
</dbReference>
<feature type="compositionally biased region" description="Acidic residues" evidence="1">
    <location>
        <begin position="248"/>
        <end position="259"/>
    </location>
</feature>
<dbReference type="Proteomes" id="UP000274131">
    <property type="component" value="Unassembled WGS sequence"/>
</dbReference>
<dbReference type="AlphaFoldDB" id="A0A0N4V1F9"/>
<reference evidence="4" key="1">
    <citation type="submission" date="2017-02" db="UniProtKB">
        <authorList>
            <consortium name="WormBaseParasite"/>
        </authorList>
    </citation>
    <scope>IDENTIFICATION</scope>
</reference>
<protein>
    <submittedName>
        <fullName evidence="4">Shugoshin_C domain-containing protein</fullName>
    </submittedName>
</protein>
<evidence type="ECO:0000256" key="1">
    <source>
        <dbReference type="SAM" id="MobiDB-lite"/>
    </source>
</evidence>
<keyword evidence="3" id="KW-1185">Reference proteome</keyword>
<evidence type="ECO:0000313" key="2">
    <source>
        <dbReference type="EMBL" id="VDD88350.1"/>
    </source>
</evidence>
<organism evidence="4">
    <name type="scientific">Enterobius vermicularis</name>
    <name type="common">Human pinworm</name>
    <dbReference type="NCBI Taxonomy" id="51028"/>
    <lineage>
        <taxon>Eukaryota</taxon>
        <taxon>Metazoa</taxon>
        <taxon>Ecdysozoa</taxon>
        <taxon>Nematoda</taxon>
        <taxon>Chromadorea</taxon>
        <taxon>Rhabditida</taxon>
        <taxon>Spirurina</taxon>
        <taxon>Oxyuridomorpha</taxon>
        <taxon>Oxyuroidea</taxon>
        <taxon>Oxyuridae</taxon>
        <taxon>Enterobius</taxon>
    </lineage>
</organism>
<accession>A0A0N4V1F9</accession>
<evidence type="ECO:0000313" key="3">
    <source>
        <dbReference type="Proteomes" id="UP000274131"/>
    </source>
</evidence>
<sequence>MNSSENSLSSFLEKKGIASAFAQANRSLIERNKVLNAEVLYNKAEAERLRATNAELRAAISVLESGIEEERINMIIERRMRDKLLRLQTVTRRAIGYMQGIIKEFDNVLCSTTLFLMLIKVCSNQLVLFWFMLSSNFCMFNHIIAVEESPRIVFPVQRESISPLTSREGTTPNNSGDFKETDVVNDSLEEGLLTQSCSKSVENRSHFISGSQPSYVPCKDDLKKLLDSDLFKVSPRSSYNSIDFRTEETEDNKENDEENSLLLSRRYFEPTQRRREQKSKNNSLATSEQSVESEESCLRKFSIFSFTFFR</sequence>
<reference evidence="2 3" key="2">
    <citation type="submission" date="2018-10" db="EMBL/GenBank/DDBJ databases">
        <authorList>
            <consortium name="Pathogen Informatics"/>
        </authorList>
    </citation>
    <scope>NUCLEOTIDE SEQUENCE [LARGE SCALE GENOMIC DNA]</scope>
</reference>
<feature type="region of interest" description="Disordered" evidence="1">
    <location>
        <begin position="244"/>
        <end position="263"/>
    </location>
</feature>